<evidence type="ECO:0000313" key="4">
    <source>
        <dbReference type="Proteomes" id="UP000477402"/>
    </source>
</evidence>
<dbReference type="RefSeq" id="WP_163657051.1">
    <property type="nucleotide sequence ID" value="NZ_WWDH01000087.1"/>
</dbReference>
<dbReference type="Gene3D" id="6.10.250.1350">
    <property type="match status" value="1"/>
</dbReference>
<comment type="caution">
    <text evidence="3">The sequence shown here is derived from an EMBL/GenBank/DDBJ whole genome shotgun (WGS) entry which is preliminary data.</text>
</comment>
<organism evidence="3 4">
    <name type="scientific">Lactococcus lactis</name>
    <dbReference type="NCBI Taxonomy" id="1358"/>
    <lineage>
        <taxon>Bacteria</taxon>
        <taxon>Bacillati</taxon>
        <taxon>Bacillota</taxon>
        <taxon>Bacilli</taxon>
        <taxon>Lactobacillales</taxon>
        <taxon>Streptococcaceae</taxon>
        <taxon>Lactococcus</taxon>
    </lineage>
</organism>
<dbReference type="Pfam" id="PF10651">
    <property type="entry name" value="BppU_N"/>
    <property type="match status" value="1"/>
</dbReference>
<dbReference type="AlphaFoldDB" id="A0A6M0M9X6"/>
<dbReference type="EMBL" id="WWDJ01000115">
    <property type="protein sequence ID" value="NEX56230.1"/>
    <property type="molecule type" value="Genomic_DNA"/>
</dbReference>
<gene>
    <name evidence="3" type="ORF">GTP08_11280</name>
</gene>
<evidence type="ECO:0000259" key="2">
    <source>
        <dbReference type="Pfam" id="PF18667"/>
    </source>
</evidence>
<name>A0A6M0M9X6_9LACT</name>
<sequence length="326" mass="36868">MTEHFITLSTTEPNNNIGIVKLRHADVNSQVIVAQIVENGQPKNFEGLQPFFCLMAQEITGQGVAEEEITSFDASKGTLSYIASDNALQMVGRNEAYFSFRKQEGGRWIEQFSTRTFHYIVEKSIYSQPFKDSNYWWTFKELYQIFNKYIEDGKNSWEQFVEANHEILESIDPGGRLLAEVLDLNKIIYRKVPSGFNVVIEHDSEYQPDVKVTYYKNSIGTEENGFDTGPSFGGERIYNLASSLSYIRNKVNVELPSVYTMDGEVVNNGNELLLINGTEVIRFVIEGATITKGYVEKVKPPTNLIVSDITSTSAKISWENGGYYGS</sequence>
<evidence type="ECO:0000259" key="1">
    <source>
        <dbReference type="Pfam" id="PF10651"/>
    </source>
</evidence>
<accession>A0A6M0M9X6</accession>
<dbReference type="Gene3D" id="2.60.40.3320">
    <property type="match status" value="1"/>
</dbReference>
<dbReference type="InterPro" id="IPR018913">
    <property type="entry name" value="BppU_N"/>
</dbReference>
<dbReference type="InterPro" id="IPR041531">
    <property type="entry name" value="BppU_IgG"/>
</dbReference>
<proteinExistence type="predicted"/>
<protein>
    <submittedName>
        <fullName evidence="3">BppU family phage baseplate upper protein</fullName>
    </submittedName>
</protein>
<dbReference type="Proteomes" id="UP000477402">
    <property type="component" value="Unassembled WGS sequence"/>
</dbReference>
<feature type="domain" description="BppU N-terminal" evidence="1">
    <location>
        <begin position="3"/>
        <end position="148"/>
    </location>
</feature>
<feature type="domain" description="Baseplate upper protein immunoglobulin like" evidence="2">
    <location>
        <begin position="194"/>
        <end position="283"/>
    </location>
</feature>
<reference evidence="3 4" key="1">
    <citation type="submission" date="2019-12" db="EMBL/GenBank/DDBJ databases">
        <title>Draft Genome Sequences of L. lactis strains MS22333, MS22334, MS22336, and MS22337, Isolated from Spontaneous Fermented Camel Milk in Ethiopia.</title>
        <authorList>
            <person name="Bragason E."/>
            <person name="Hansen E.B."/>
            <person name="Guya M.E."/>
            <person name="Berhe T."/>
        </authorList>
    </citation>
    <scope>NUCLEOTIDE SEQUENCE [LARGE SCALE GENOMIC DNA]</scope>
    <source>
        <strain evidence="3 4">MS22336</strain>
    </source>
</reference>
<evidence type="ECO:0000313" key="3">
    <source>
        <dbReference type="EMBL" id="NEX56230.1"/>
    </source>
</evidence>
<dbReference type="Gene3D" id="2.60.40.3350">
    <property type="match status" value="1"/>
</dbReference>
<dbReference type="Pfam" id="PF18667">
    <property type="entry name" value="BppU_IgG"/>
    <property type="match status" value="1"/>
</dbReference>